<dbReference type="SUPFAM" id="SSF51445">
    <property type="entry name" value="(Trans)glycosidases"/>
    <property type="match status" value="1"/>
</dbReference>
<gene>
    <name evidence="8" type="ORF">GV832_04120</name>
</gene>
<dbReference type="GO" id="GO:0016020">
    <property type="term" value="C:membrane"/>
    <property type="evidence" value="ECO:0007669"/>
    <property type="project" value="UniProtKB-SubCell"/>
</dbReference>
<evidence type="ECO:0008006" key="10">
    <source>
        <dbReference type="Google" id="ProtNLM"/>
    </source>
</evidence>
<dbReference type="AlphaFoldDB" id="A0AAE4Y8A1"/>
<dbReference type="PANTHER" id="PTHR38340:SF1">
    <property type="entry name" value="S-LAYER PROTEIN"/>
    <property type="match status" value="1"/>
</dbReference>
<dbReference type="Proteomes" id="UP001193501">
    <property type="component" value="Unassembled WGS sequence"/>
</dbReference>
<comment type="subcellular location">
    <subcellularLocation>
        <location evidence="1">Membrane</location>
    </subcellularLocation>
    <subcellularLocation>
        <location evidence="2">Secreted</location>
    </subcellularLocation>
</comment>
<sequence>MAIIEATTVAGFTVRGDVITMRHVGMNLAQGYERFGTLPWEKFDEVQTQIGAQLVRYPGGTEAETLFDYANPQATTAISPTGQVMQLTTPQAFLDYCRATGTQATFILATEQLLTSGAYGSRDFDASKAGLLRDYVRYILEEAGPGGVATFELGNEYAGYMNAVEYGKVASTMALIVDQEIDRYYDAHPGATRPDIAVQVWGVSAGEALSVADLFARNENVMAQFSTAELAAITATTTHFYYTEGKFLGQSNAHTYDALPGTLGGVLQMMNTWQTAAGRELDTVFSEWNVHFKDPQSFGLQQVPILLEMFQTLVTLGVDELDIWSTMYNASALADYRGALQASGALMQIMAKEVVGMKVAEVPVTSDNYDIHGFSSGAKVMLFVSSMADGTIQLSMDLQNYLDRYDLASARVIGVDASGADGVYKSYTGLAPWEEPDAPVRVTAQNLASFLSGGVYATQLGAHETLVLELNRAPIRFGSMSADNMAGRENTNDRIDAMASSDKIYGLSGDDTLFGGDGNDALWGGVGSDRLWGGLGNDDIWGGDGDDTVEGRFQSDTVRGGAGDDYVSGGDGADTLWGGIGADGFIFRAKETGTDLIRDFRATDQDFLIYQGTAGVTASNFTLERKVIAGIGGTGAELLVHWGGMNGPVLAILQDAGGLGSLMLQDGVSGAMLSLS</sequence>
<dbReference type="InterPro" id="IPR017853">
    <property type="entry name" value="GH"/>
</dbReference>
<proteinExistence type="predicted"/>
<dbReference type="InterPro" id="IPR011049">
    <property type="entry name" value="Serralysin-like_metalloprot_C"/>
</dbReference>
<reference evidence="8" key="1">
    <citation type="submission" date="2020-01" db="EMBL/GenBank/DDBJ databases">
        <authorList>
            <person name="Chen W.-M."/>
        </authorList>
    </citation>
    <scope>NUCLEOTIDE SEQUENCE</scope>
    <source>
        <strain evidence="8">CYK-10</strain>
    </source>
</reference>
<organism evidence="8 9">
    <name type="scientific">Stagnihabitans tardus</name>
    <dbReference type="NCBI Taxonomy" id="2699202"/>
    <lineage>
        <taxon>Bacteria</taxon>
        <taxon>Pseudomonadati</taxon>
        <taxon>Pseudomonadota</taxon>
        <taxon>Alphaproteobacteria</taxon>
        <taxon>Rhodobacterales</taxon>
        <taxon>Paracoccaceae</taxon>
        <taxon>Stagnihabitans</taxon>
    </lineage>
</organism>
<comment type="caution">
    <text evidence="8">The sequence shown here is derived from an EMBL/GenBank/DDBJ whole genome shotgun (WGS) entry which is preliminary data.</text>
</comment>
<evidence type="ECO:0000313" key="8">
    <source>
        <dbReference type="EMBL" id="NBZ86756.1"/>
    </source>
</evidence>
<dbReference type="Gene3D" id="2.150.10.10">
    <property type="entry name" value="Serralysin-like metalloprotease, C-terminal"/>
    <property type="match status" value="1"/>
</dbReference>
<dbReference type="InterPro" id="IPR001343">
    <property type="entry name" value="Hemolysn_Ca-bd"/>
</dbReference>
<evidence type="ECO:0000313" key="9">
    <source>
        <dbReference type="Proteomes" id="UP001193501"/>
    </source>
</evidence>
<dbReference type="PROSITE" id="PS00330">
    <property type="entry name" value="HEMOLYSIN_CALCIUM"/>
    <property type="match status" value="3"/>
</dbReference>
<dbReference type="GO" id="GO:0005576">
    <property type="term" value="C:extracellular region"/>
    <property type="evidence" value="ECO:0007669"/>
    <property type="project" value="UniProtKB-SubCell"/>
</dbReference>
<keyword evidence="6" id="KW-0843">Virulence</keyword>
<evidence type="ECO:0000256" key="2">
    <source>
        <dbReference type="ARBA" id="ARBA00004613"/>
    </source>
</evidence>
<dbReference type="GO" id="GO:0005509">
    <property type="term" value="F:calcium ion binding"/>
    <property type="evidence" value="ECO:0007669"/>
    <property type="project" value="InterPro"/>
</dbReference>
<keyword evidence="9" id="KW-1185">Reference proteome</keyword>
<dbReference type="PRINTS" id="PR00313">
    <property type="entry name" value="CABNDNGRPT"/>
</dbReference>
<dbReference type="Gene3D" id="3.20.20.80">
    <property type="entry name" value="Glycosidases"/>
    <property type="match status" value="1"/>
</dbReference>
<dbReference type="GO" id="GO:0090729">
    <property type="term" value="F:toxin activity"/>
    <property type="evidence" value="ECO:0007669"/>
    <property type="project" value="UniProtKB-KW"/>
</dbReference>
<dbReference type="SUPFAM" id="SSF51120">
    <property type="entry name" value="beta-Roll"/>
    <property type="match status" value="2"/>
</dbReference>
<keyword evidence="5" id="KW-0677">Repeat</keyword>
<evidence type="ECO:0000256" key="5">
    <source>
        <dbReference type="ARBA" id="ARBA00022737"/>
    </source>
</evidence>
<dbReference type="PRINTS" id="PR01488">
    <property type="entry name" value="RTXTOXINA"/>
</dbReference>
<dbReference type="EMBL" id="JAABNR010000003">
    <property type="protein sequence ID" value="NBZ86756.1"/>
    <property type="molecule type" value="Genomic_DNA"/>
</dbReference>
<dbReference type="PANTHER" id="PTHR38340">
    <property type="entry name" value="S-LAYER PROTEIN"/>
    <property type="match status" value="1"/>
</dbReference>
<evidence type="ECO:0000256" key="7">
    <source>
        <dbReference type="ARBA" id="ARBA00023136"/>
    </source>
</evidence>
<keyword evidence="4" id="KW-0800">Toxin</keyword>
<dbReference type="InterPro" id="IPR018511">
    <property type="entry name" value="Hemolysin-typ_Ca-bd_CS"/>
</dbReference>
<keyword evidence="7" id="KW-0472">Membrane</keyword>
<evidence type="ECO:0000256" key="6">
    <source>
        <dbReference type="ARBA" id="ARBA00023026"/>
    </source>
</evidence>
<keyword evidence="3" id="KW-0964">Secreted</keyword>
<evidence type="ECO:0000256" key="3">
    <source>
        <dbReference type="ARBA" id="ARBA00022525"/>
    </source>
</evidence>
<dbReference type="InterPro" id="IPR003995">
    <property type="entry name" value="RTX_toxin_determinant-A"/>
</dbReference>
<name>A0AAE4Y8A1_9RHOB</name>
<accession>A0AAE4Y8A1</accession>
<dbReference type="InterPro" id="IPR050557">
    <property type="entry name" value="RTX_toxin/Mannuronan_C5-epim"/>
</dbReference>
<dbReference type="RefSeq" id="WP_168773571.1">
    <property type="nucleotide sequence ID" value="NZ_JAABNR010000003.1"/>
</dbReference>
<protein>
    <recommendedName>
        <fullName evidence="10">Calcium-binding protein</fullName>
    </recommendedName>
</protein>
<evidence type="ECO:0000256" key="4">
    <source>
        <dbReference type="ARBA" id="ARBA00022656"/>
    </source>
</evidence>
<dbReference type="Pfam" id="PF00353">
    <property type="entry name" value="HemolysinCabind"/>
    <property type="match status" value="2"/>
</dbReference>
<evidence type="ECO:0000256" key="1">
    <source>
        <dbReference type="ARBA" id="ARBA00004370"/>
    </source>
</evidence>